<dbReference type="InterPro" id="IPR051343">
    <property type="entry name" value="G-type_lectin_kinases/EP1-like"/>
</dbReference>
<comment type="caution">
    <text evidence="3">The sequence shown here is derived from an EMBL/GenBank/DDBJ whole genome shotgun (WGS) entry which is preliminary data.</text>
</comment>
<dbReference type="Proteomes" id="UP000828251">
    <property type="component" value="Unassembled WGS sequence"/>
</dbReference>
<keyword evidence="2" id="KW-0812">Transmembrane</keyword>
<dbReference type="EMBL" id="JAIQCV010000010">
    <property type="protein sequence ID" value="KAH1057899.1"/>
    <property type="molecule type" value="Genomic_DNA"/>
</dbReference>
<keyword evidence="2" id="KW-1133">Transmembrane helix</keyword>
<evidence type="ECO:0000256" key="1">
    <source>
        <dbReference type="ARBA" id="ARBA00022729"/>
    </source>
</evidence>
<evidence type="ECO:0000256" key="2">
    <source>
        <dbReference type="SAM" id="Phobius"/>
    </source>
</evidence>
<feature type="transmembrane region" description="Helical" evidence="2">
    <location>
        <begin position="70"/>
        <end position="92"/>
    </location>
</feature>
<evidence type="ECO:0008006" key="5">
    <source>
        <dbReference type="Google" id="ProtNLM"/>
    </source>
</evidence>
<keyword evidence="1" id="KW-0732">Signal</keyword>
<dbReference type="OrthoDB" id="5857966at2759"/>
<sequence>MTKNSCRAECYRDCRCEAVVIENESCKMMKLPLRFGRRVLSGQLVTAFLIGGELAGVGTRKKRRKLRLDMLIISIAMAYLTLGFLVVATIGVRKYRAHVRKYNRVLRLANEVEKLVQNDEFEEKSKLEKMVKVGLWCIQDQASSRPSIKKVILMLEGTVNIPDPPLLSSFVSSPCLCQELSLDFEYSIY</sequence>
<keyword evidence="4" id="KW-1185">Reference proteome</keyword>
<protein>
    <recommendedName>
        <fullName evidence="5">Apple domain-containing protein</fullName>
    </recommendedName>
</protein>
<gene>
    <name evidence="3" type="ORF">J1N35_035964</name>
</gene>
<dbReference type="AlphaFoldDB" id="A0A9D3UVN7"/>
<evidence type="ECO:0000313" key="4">
    <source>
        <dbReference type="Proteomes" id="UP000828251"/>
    </source>
</evidence>
<dbReference type="PANTHER" id="PTHR47976:SF102">
    <property type="entry name" value="G-TYPE LECTIN S-RECEPTOR-LIKE SERINE_THREONINE-PROTEIN KINASE LECRK3"/>
    <property type="match status" value="1"/>
</dbReference>
<organism evidence="3 4">
    <name type="scientific">Gossypium stocksii</name>
    <dbReference type="NCBI Taxonomy" id="47602"/>
    <lineage>
        <taxon>Eukaryota</taxon>
        <taxon>Viridiplantae</taxon>
        <taxon>Streptophyta</taxon>
        <taxon>Embryophyta</taxon>
        <taxon>Tracheophyta</taxon>
        <taxon>Spermatophyta</taxon>
        <taxon>Magnoliopsida</taxon>
        <taxon>eudicotyledons</taxon>
        <taxon>Gunneridae</taxon>
        <taxon>Pentapetalae</taxon>
        <taxon>rosids</taxon>
        <taxon>malvids</taxon>
        <taxon>Malvales</taxon>
        <taxon>Malvaceae</taxon>
        <taxon>Malvoideae</taxon>
        <taxon>Gossypium</taxon>
    </lineage>
</organism>
<proteinExistence type="predicted"/>
<dbReference type="PANTHER" id="PTHR47976">
    <property type="entry name" value="G-TYPE LECTIN S-RECEPTOR-LIKE SERINE/THREONINE-PROTEIN KINASE SD2-5"/>
    <property type="match status" value="1"/>
</dbReference>
<reference evidence="3 4" key="1">
    <citation type="journal article" date="2021" name="Plant Biotechnol. J.">
        <title>Multi-omics assisted identification of the key and species-specific regulatory components of drought-tolerant mechanisms in Gossypium stocksii.</title>
        <authorList>
            <person name="Yu D."/>
            <person name="Ke L."/>
            <person name="Zhang D."/>
            <person name="Wu Y."/>
            <person name="Sun Y."/>
            <person name="Mei J."/>
            <person name="Sun J."/>
            <person name="Sun Y."/>
        </authorList>
    </citation>
    <scope>NUCLEOTIDE SEQUENCE [LARGE SCALE GENOMIC DNA]</scope>
    <source>
        <strain evidence="4">cv. E1</strain>
        <tissue evidence="3">Leaf</tissue>
    </source>
</reference>
<accession>A0A9D3UVN7</accession>
<evidence type="ECO:0000313" key="3">
    <source>
        <dbReference type="EMBL" id="KAH1057899.1"/>
    </source>
</evidence>
<keyword evidence="2" id="KW-0472">Membrane</keyword>
<name>A0A9D3UVN7_9ROSI</name>